<dbReference type="EMBL" id="FKBS01000008">
    <property type="protein sequence ID" value="SAH99675.1"/>
    <property type="molecule type" value="Genomic_DNA"/>
</dbReference>
<dbReference type="RefSeq" id="WP_235816799.1">
    <property type="nucleotide sequence ID" value="NZ_FKBS01000008.1"/>
</dbReference>
<dbReference type="PANTHER" id="PTHR11365:SF23">
    <property type="entry name" value="HYPOTHETICAL 5-OXOPROLINASE (EUROFUNG)-RELATED"/>
    <property type="match status" value="1"/>
</dbReference>
<keyword evidence="2" id="KW-0436">Ligase</keyword>
<dbReference type="AlphaFoldDB" id="A0A157LS88"/>
<organism evidence="2 3">
    <name type="scientific">Bordetella ansorpii</name>
    <dbReference type="NCBI Taxonomy" id="288768"/>
    <lineage>
        <taxon>Bacteria</taxon>
        <taxon>Pseudomonadati</taxon>
        <taxon>Pseudomonadota</taxon>
        <taxon>Betaproteobacteria</taxon>
        <taxon>Burkholderiales</taxon>
        <taxon>Alcaligenaceae</taxon>
        <taxon>Bordetella</taxon>
    </lineage>
</organism>
<protein>
    <submittedName>
        <fullName evidence="2">Hydantoin utilization protein B</fullName>
        <ecNumber evidence="2">6.4.1.6</ecNumber>
    </submittedName>
</protein>
<dbReference type="EC" id="6.4.1.6" evidence="2"/>
<evidence type="ECO:0000313" key="2">
    <source>
        <dbReference type="EMBL" id="SAH99675.1"/>
    </source>
</evidence>
<proteinExistence type="predicted"/>
<reference evidence="2 3" key="1">
    <citation type="submission" date="2016-03" db="EMBL/GenBank/DDBJ databases">
        <authorList>
            <consortium name="Pathogen Informatics"/>
        </authorList>
    </citation>
    <scope>NUCLEOTIDE SEQUENCE [LARGE SCALE GENOMIC DNA]</scope>
    <source>
        <strain evidence="2 3">NCTC13364</strain>
    </source>
</reference>
<dbReference type="PANTHER" id="PTHR11365">
    <property type="entry name" value="5-OXOPROLINASE RELATED"/>
    <property type="match status" value="1"/>
</dbReference>
<dbReference type="GO" id="GO:0018710">
    <property type="term" value="F:acetone carboxylase activity"/>
    <property type="evidence" value="ECO:0007669"/>
    <property type="project" value="UniProtKB-EC"/>
</dbReference>
<dbReference type="InterPro" id="IPR045079">
    <property type="entry name" value="Oxoprolinase-like"/>
</dbReference>
<feature type="domain" description="Hydantoinase B/oxoprolinase" evidence="1">
    <location>
        <begin position="9"/>
        <end position="533"/>
    </location>
</feature>
<dbReference type="Pfam" id="PF02538">
    <property type="entry name" value="Hydantoinase_B"/>
    <property type="match status" value="1"/>
</dbReference>
<name>A0A157LS88_9BORD</name>
<sequence length="576" mass="61106">MKPQELLRDPIEMEVFSNRLLSITEDMNNTLVRSSFSTNIKERKDCSVALFDGRGRLIAQGTQIPLHLGSLNGAVETVLARYKPEDIKDGDVYICNDPYLAAGSHLPDVNLITPVFCDGRLAFFTANVGHHADFGGVVAGSIAGGLRSIYAEGLRLPVIRIVREGVLDEDLLNLIAHNTRDPEERVLDLKVQIATNARGAQAVRELSQQMGLDKALDAVEDLISYTRNRLRLRIGQLKQGSYRFENWLDDDGLGDGDPVPVRVEVTVAADKLIFDFAGSGPEARGAMNLPVNALNACVYYSVKALLDPDMAANAGLFEPLEIRLPKGSIVSPDSPAAVGARSLTAQKVAGAIFGAFRGVLPPERIMGAGNDVCPAIVFSGRHADRPGSYVYIEAVGGGSGARADSDGMDGVHVHMTNSSNLPVEALENEYPLRVDAYGYVVDSGGEGRQRGGMGLARQISAQAEGIVFTARADSHTVGQASGAAGGNPGRRATLSLRKASGEVTALQSKSANIVLKTGDSIRMETSGGGAVGLPAERSLEDIVNDLEDGVLTAERARIAYGELGEAALAKLLPAGR</sequence>
<evidence type="ECO:0000313" key="3">
    <source>
        <dbReference type="Proteomes" id="UP000077037"/>
    </source>
</evidence>
<accession>A0A157LS88</accession>
<dbReference type="GO" id="GO:0017168">
    <property type="term" value="F:5-oxoprolinase (ATP-hydrolyzing) activity"/>
    <property type="evidence" value="ECO:0007669"/>
    <property type="project" value="TreeGrafter"/>
</dbReference>
<evidence type="ECO:0000259" key="1">
    <source>
        <dbReference type="Pfam" id="PF02538"/>
    </source>
</evidence>
<dbReference type="InterPro" id="IPR003692">
    <property type="entry name" value="Hydantoinase_B"/>
</dbReference>
<dbReference type="GO" id="GO:0005829">
    <property type="term" value="C:cytosol"/>
    <property type="evidence" value="ECO:0007669"/>
    <property type="project" value="TreeGrafter"/>
</dbReference>
<dbReference type="GO" id="GO:0006749">
    <property type="term" value="P:glutathione metabolic process"/>
    <property type="evidence" value="ECO:0007669"/>
    <property type="project" value="TreeGrafter"/>
</dbReference>
<dbReference type="Proteomes" id="UP000077037">
    <property type="component" value="Unassembled WGS sequence"/>
</dbReference>
<gene>
    <name evidence="2" type="primary">hyuB_2</name>
    <name evidence="2" type="ORF">SAMEA1982600_00849</name>
</gene>